<dbReference type="GO" id="GO:0003676">
    <property type="term" value="F:nucleic acid binding"/>
    <property type="evidence" value="ECO:0007669"/>
    <property type="project" value="InterPro"/>
</dbReference>
<dbReference type="Gene3D" id="3.20.20.140">
    <property type="entry name" value="Metal-dependent hydrolases"/>
    <property type="match status" value="1"/>
</dbReference>
<dbReference type="InterPro" id="IPR003141">
    <property type="entry name" value="Pol/His_phosphatase_N"/>
</dbReference>
<dbReference type="InterPro" id="IPR029460">
    <property type="entry name" value="DNAPol_HHH"/>
</dbReference>
<dbReference type="EMBL" id="QLYR01000001">
    <property type="protein sequence ID" value="RAQ29978.1"/>
    <property type="molecule type" value="Genomic_DNA"/>
</dbReference>
<dbReference type="PANTHER" id="PTHR32294:SF0">
    <property type="entry name" value="DNA POLYMERASE III SUBUNIT ALPHA"/>
    <property type="match status" value="1"/>
</dbReference>
<accession>A0A328UEP0</accession>
<dbReference type="Gene3D" id="1.10.10.1600">
    <property type="entry name" value="Bacterial DNA polymerase III alpha subunit, thumb domain"/>
    <property type="match status" value="1"/>
</dbReference>
<keyword evidence="7" id="KW-0235">DNA replication</keyword>
<evidence type="ECO:0000256" key="7">
    <source>
        <dbReference type="ARBA" id="ARBA00022705"/>
    </source>
</evidence>
<dbReference type="CDD" id="cd12113">
    <property type="entry name" value="PHP_PolIIIA_DnaE3"/>
    <property type="match status" value="1"/>
</dbReference>
<evidence type="ECO:0000256" key="1">
    <source>
        <dbReference type="ARBA" id="ARBA00004496"/>
    </source>
</evidence>
<evidence type="ECO:0000256" key="9">
    <source>
        <dbReference type="ARBA" id="ARBA00025611"/>
    </source>
</evidence>
<keyword evidence="5 13" id="KW-0808">Transferase</keyword>
<evidence type="ECO:0000256" key="4">
    <source>
        <dbReference type="ARBA" id="ARBA00019114"/>
    </source>
</evidence>
<dbReference type="Gene3D" id="1.10.150.870">
    <property type="match status" value="1"/>
</dbReference>
<comment type="function">
    <text evidence="9">DNA polymerase III is a complex, multichain enzyme responsible for most of the replicative synthesis in bacteria. This DNA polymerase also exhibits 3' to 5' exonuclease activity. The alpha chain is the DNA polymerase.</text>
</comment>
<comment type="catalytic activity">
    <reaction evidence="10">
        <text>DNA(n) + a 2'-deoxyribonucleoside 5'-triphosphate = DNA(n+1) + diphosphate</text>
        <dbReference type="Rhea" id="RHEA:22508"/>
        <dbReference type="Rhea" id="RHEA-COMP:17339"/>
        <dbReference type="Rhea" id="RHEA-COMP:17340"/>
        <dbReference type="ChEBI" id="CHEBI:33019"/>
        <dbReference type="ChEBI" id="CHEBI:61560"/>
        <dbReference type="ChEBI" id="CHEBI:173112"/>
        <dbReference type="EC" id="2.7.7.7"/>
    </reaction>
</comment>
<dbReference type="NCBIfam" id="TIGR00594">
    <property type="entry name" value="polc"/>
    <property type="match status" value="1"/>
</dbReference>
<dbReference type="SUPFAM" id="SSF89550">
    <property type="entry name" value="PHP domain-like"/>
    <property type="match status" value="1"/>
</dbReference>
<evidence type="ECO:0000259" key="12">
    <source>
        <dbReference type="SMART" id="SM00481"/>
    </source>
</evidence>
<dbReference type="InterPro" id="IPR004013">
    <property type="entry name" value="PHP_dom"/>
</dbReference>
<protein>
    <recommendedName>
        <fullName evidence="4">DNA polymerase III subunit alpha</fullName>
        <ecNumber evidence="3">2.7.7.7</ecNumber>
    </recommendedName>
</protein>
<dbReference type="GO" id="GO:0005737">
    <property type="term" value="C:cytoplasm"/>
    <property type="evidence" value="ECO:0007669"/>
    <property type="project" value="UniProtKB-SubCell"/>
</dbReference>
<dbReference type="PANTHER" id="PTHR32294">
    <property type="entry name" value="DNA POLYMERASE III SUBUNIT ALPHA"/>
    <property type="match status" value="1"/>
</dbReference>
<dbReference type="InterPro" id="IPR004365">
    <property type="entry name" value="NA-bd_OB_tRNA"/>
</dbReference>
<dbReference type="InterPro" id="IPR004805">
    <property type="entry name" value="DnaE2/DnaE/PolC"/>
</dbReference>
<dbReference type="GO" id="GO:0003887">
    <property type="term" value="F:DNA-directed DNA polymerase activity"/>
    <property type="evidence" value="ECO:0007669"/>
    <property type="project" value="UniProtKB-KW"/>
</dbReference>
<evidence type="ECO:0000313" key="13">
    <source>
        <dbReference type="EMBL" id="RAQ29978.1"/>
    </source>
</evidence>
<dbReference type="Pfam" id="PF07733">
    <property type="entry name" value="DNA_pol3_alpha"/>
    <property type="match status" value="1"/>
</dbReference>
<keyword evidence="14" id="KW-1185">Reference proteome</keyword>
<dbReference type="CDD" id="cd04485">
    <property type="entry name" value="DnaE_OBF"/>
    <property type="match status" value="1"/>
</dbReference>
<evidence type="ECO:0000256" key="6">
    <source>
        <dbReference type="ARBA" id="ARBA00022695"/>
    </source>
</evidence>
<evidence type="ECO:0000256" key="3">
    <source>
        <dbReference type="ARBA" id="ARBA00012417"/>
    </source>
</evidence>
<evidence type="ECO:0000313" key="14">
    <source>
        <dbReference type="Proteomes" id="UP000249377"/>
    </source>
</evidence>
<organism evidence="13 14">
    <name type="scientific">Hydrogeniiclostridium mannosilyticum</name>
    <dbReference type="NCBI Taxonomy" id="2764322"/>
    <lineage>
        <taxon>Bacteria</taxon>
        <taxon>Bacillati</taxon>
        <taxon>Bacillota</taxon>
        <taxon>Clostridia</taxon>
        <taxon>Eubacteriales</taxon>
        <taxon>Acutalibacteraceae</taxon>
        <taxon>Hydrogeniiclostridium</taxon>
    </lineage>
</organism>
<dbReference type="InterPro" id="IPR011708">
    <property type="entry name" value="DNA_pol3_alpha_NTPase_dom"/>
</dbReference>
<dbReference type="InterPro" id="IPR041931">
    <property type="entry name" value="DNA_pol3_alpha_thumb_dom"/>
</dbReference>
<comment type="similarity">
    <text evidence="2">Belongs to the DNA polymerase type-C family. DnaE subfamily.</text>
</comment>
<evidence type="ECO:0000256" key="10">
    <source>
        <dbReference type="ARBA" id="ARBA00049244"/>
    </source>
</evidence>
<feature type="region of interest" description="Disordered" evidence="11">
    <location>
        <begin position="1079"/>
        <end position="1099"/>
    </location>
</feature>
<dbReference type="GO" id="GO:0006260">
    <property type="term" value="P:DNA replication"/>
    <property type="evidence" value="ECO:0007669"/>
    <property type="project" value="UniProtKB-KW"/>
</dbReference>
<keyword evidence="8" id="KW-0239">DNA-directed DNA polymerase</keyword>
<gene>
    <name evidence="13" type="ORF">DPQ25_00190</name>
</gene>
<proteinExistence type="inferred from homology"/>
<dbReference type="Pfam" id="PF14579">
    <property type="entry name" value="HHH_6"/>
    <property type="match status" value="1"/>
</dbReference>
<evidence type="ECO:0000256" key="8">
    <source>
        <dbReference type="ARBA" id="ARBA00022932"/>
    </source>
</evidence>
<dbReference type="Pfam" id="PF02811">
    <property type="entry name" value="PHP"/>
    <property type="match status" value="1"/>
</dbReference>
<feature type="domain" description="Polymerase/histidinol phosphatase N-terminal" evidence="12">
    <location>
        <begin position="12"/>
        <end position="79"/>
    </location>
</feature>
<dbReference type="NCBIfam" id="NF005298">
    <property type="entry name" value="PRK06826.1"/>
    <property type="match status" value="1"/>
</dbReference>
<dbReference type="Proteomes" id="UP000249377">
    <property type="component" value="Unassembled WGS sequence"/>
</dbReference>
<keyword evidence="6 13" id="KW-0548">Nucleotidyltransferase</keyword>
<comment type="caution">
    <text evidence="13">The sequence shown here is derived from an EMBL/GenBank/DDBJ whole genome shotgun (WGS) entry which is preliminary data.</text>
</comment>
<dbReference type="InterPro" id="IPR040982">
    <property type="entry name" value="DNA_pol3_finger"/>
</dbReference>
<dbReference type="Pfam" id="PF01336">
    <property type="entry name" value="tRNA_anti-codon"/>
    <property type="match status" value="1"/>
</dbReference>
<comment type="subcellular location">
    <subcellularLocation>
        <location evidence="1">Cytoplasm</location>
    </subcellularLocation>
</comment>
<sequence length="1174" mass="133026">MKKSRRNGRLFVHLHLHTEYSLLDGACRINRLLDTAAARGDQAVAITDHGVMYGAVDFYKAAKKRGIKPIIGCEVYVAQRTRFDKIHELDAESRHLVLLCENETGYQNLIAMVSQAWTEGFYSKPRVDFELLERHHEGLIALSACLAGEIPRALVRNDYDAAREAALKYRGIFGEGNFYLELQDHGIRDQQLINPSIIRLSEETGIPLVVTNDCHYIEKEDSKMHHILLCIQTNHTVEDEDGMEFASDEFYYKTEEEMRALFPNNPEAADNTVKIAERCNVEFEFGNTKLPKFETPNGQENTAYFRTLCYEGLHRHYGEQPEQMLIDRLEYEISTIQRMGYVNYYLIVYDFVHYAKSVDIPVGPGRGSGAGSMAAYCMGITDIDPIRYSLLFERFLNPERVSMPDFDIDFSDERRSEMIDYVVSKYGADHVAQIVTFGTMAARGSIRDVGRAMAVPYNVVDSVAKLVPMELNITLEAALKKSQELRQRYDTDPKIHELIDMAKKVEGMPRNTSTHAAGVVITDKPVSEYVPLAKNGDSVVTQFTMTTLEELGLLKMDFLGLRNLSVMHDAEEMIRREAPGFSLEEIDLDDPKVYEMLTAGNVEGVFQFESAGMRSVIMQLRPERLEDLIAVISLYRPGPMDSIPRYIECRHHPERIQYKHPLLKDILDVTYGCIVYQEQVMQIFRSLAGYSLGRADIVRRAMSKKKHDVMEREKEIFLHGLLNDDGSVAVPGCEKNGVPAKVAEDIFNEMESFASYAFNKPHAAAYATISYRTAWLKCYYPREYLAALLTSVLDNSNKLSSYIAECTRLNIQVLPPDVNESKLGFNVSGEDIRFGLLAIRNLGRGVIEKILEERDKAGKFNTFYNFCKRMFESLNRRALESLVKSGALDGLDHNRREMLENVGAVLEHLEADRKRNVEGQIGFFDLQPAGAQEDFVIRRLPDYSASDKLAYEKEVTGMFLSGHPMAEYASVYGKIRVARIGDLLDEEQAGHYPDGKMETVLGVLVGIKMKVTKNNSTMAFLTLEDMFGAIEVLVFPKTLGEYGQYMVEGKIIRLTGRISRREDEEAKLVCSRVEEAGSPQELLQKKTDGPAAKPQKRPGLYLKVPGEQSKEYDKAKKLLAVFDGMTPLYIYMNDTKKLMMAPFSLRVDVNEVLLRELKKVLGEKNVAVVQEGQQ</sequence>
<dbReference type="Pfam" id="PF17657">
    <property type="entry name" value="DNA_pol3_finger"/>
    <property type="match status" value="1"/>
</dbReference>
<dbReference type="AlphaFoldDB" id="A0A328UEP0"/>
<reference evidence="13 14" key="1">
    <citation type="submission" date="2018-06" db="EMBL/GenBank/DDBJ databases">
        <title>Noncontiguous genome sequence of Ruminococcaceae bacterium ASD2818.</title>
        <authorList>
            <person name="Chaplin A.V."/>
            <person name="Sokolova S.R."/>
            <person name="Kochetkova T.O."/>
            <person name="Goltsov A.Y."/>
            <person name="Trofimov D.Y."/>
            <person name="Efimov B.A."/>
        </authorList>
    </citation>
    <scope>NUCLEOTIDE SEQUENCE [LARGE SCALE GENOMIC DNA]</scope>
    <source>
        <strain evidence="13 14">ASD2818</strain>
    </source>
</reference>
<dbReference type="InterPro" id="IPR016195">
    <property type="entry name" value="Pol/histidinol_Pase-like"/>
</dbReference>
<evidence type="ECO:0000256" key="11">
    <source>
        <dbReference type="SAM" id="MobiDB-lite"/>
    </source>
</evidence>
<dbReference type="SMART" id="SM00481">
    <property type="entry name" value="POLIIIAc"/>
    <property type="match status" value="1"/>
</dbReference>
<dbReference type="EC" id="2.7.7.7" evidence="3"/>
<evidence type="ECO:0000256" key="2">
    <source>
        <dbReference type="ARBA" id="ARBA00009496"/>
    </source>
</evidence>
<evidence type="ECO:0000256" key="5">
    <source>
        <dbReference type="ARBA" id="ARBA00022679"/>
    </source>
</evidence>
<dbReference type="NCBIfam" id="NF004226">
    <property type="entry name" value="PRK05673.1"/>
    <property type="match status" value="1"/>
</dbReference>
<dbReference type="GO" id="GO:0008408">
    <property type="term" value="F:3'-5' exonuclease activity"/>
    <property type="evidence" value="ECO:0007669"/>
    <property type="project" value="InterPro"/>
</dbReference>
<name>A0A328UEP0_9FIRM</name>